<dbReference type="PANTHER" id="PTHR25462:SF229">
    <property type="entry name" value="TRANSCRIPTION INTERMEDIARY FACTOR 1-BETA"/>
    <property type="match status" value="1"/>
</dbReference>
<evidence type="ECO:0000256" key="4">
    <source>
        <dbReference type="PROSITE-ProRule" id="PRU00024"/>
    </source>
</evidence>
<dbReference type="InterPro" id="IPR001841">
    <property type="entry name" value="Znf_RING"/>
</dbReference>
<evidence type="ECO:0000259" key="6">
    <source>
        <dbReference type="PROSITE" id="PS50119"/>
    </source>
</evidence>
<dbReference type="Pfam" id="PF00643">
    <property type="entry name" value="zf-B_box"/>
    <property type="match status" value="1"/>
</dbReference>
<protein>
    <recommendedName>
        <fullName evidence="9">TRI59 protein</fullName>
    </recommendedName>
</protein>
<comment type="caution">
    <text evidence="7">The sequence shown here is derived from an EMBL/GenBank/DDBJ whole genome shotgun (WGS) entry which is preliminary data.</text>
</comment>
<organism evidence="7 8">
    <name type="scientific">Zosterops borbonicus</name>
    <dbReference type="NCBI Taxonomy" id="364589"/>
    <lineage>
        <taxon>Eukaryota</taxon>
        <taxon>Metazoa</taxon>
        <taxon>Chordata</taxon>
        <taxon>Craniata</taxon>
        <taxon>Vertebrata</taxon>
        <taxon>Euteleostomi</taxon>
        <taxon>Archelosauria</taxon>
        <taxon>Archosauria</taxon>
        <taxon>Dinosauria</taxon>
        <taxon>Saurischia</taxon>
        <taxon>Theropoda</taxon>
        <taxon>Coelurosauria</taxon>
        <taxon>Aves</taxon>
        <taxon>Neognathae</taxon>
        <taxon>Neoaves</taxon>
        <taxon>Telluraves</taxon>
        <taxon>Australaves</taxon>
        <taxon>Passeriformes</taxon>
        <taxon>Sylvioidea</taxon>
        <taxon>Zosteropidae</taxon>
        <taxon>Zosterops</taxon>
    </lineage>
</organism>
<dbReference type="GO" id="GO:0061630">
    <property type="term" value="F:ubiquitin protein ligase activity"/>
    <property type="evidence" value="ECO:0007669"/>
    <property type="project" value="TreeGrafter"/>
</dbReference>
<evidence type="ECO:0000256" key="3">
    <source>
        <dbReference type="ARBA" id="ARBA00022833"/>
    </source>
</evidence>
<dbReference type="SMART" id="SM00184">
    <property type="entry name" value="RING"/>
    <property type="match status" value="1"/>
</dbReference>
<evidence type="ECO:0000256" key="1">
    <source>
        <dbReference type="ARBA" id="ARBA00022723"/>
    </source>
</evidence>
<evidence type="ECO:0000256" key="2">
    <source>
        <dbReference type="ARBA" id="ARBA00022771"/>
    </source>
</evidence>
<dbReference type="GO" id="GO:0008270">
    <property type="term" value="F:zinc ion binding"/>
    <property type="evidence" value="ECO:0007669"/>
    <property type="project" value="UniProtKB-KW"/>
</dbReference>
<dbReference type="AlphaFoldDB" id="A0A8K1G2J7"/>
<dbReference type="GO" id="GO:0006513">
    <property type="term" value="P:protein monoubiquitination"/>
    <property type="evidence" value="ECO:0007669"/>
    <property type="project" value="TreeGrafter"/>
</dbReference>
<name>A0A8K1G2J7_9PASS</name>
<evidence type="ECO:0000259" key="5">
    <source>
        <dbReference type="PROSITE" id="PS50089"/>
    </source>
</evidence>
<keyword evidence="2 4" id="KW-0863">Zinc-finger</keyword>
<dbReference type="InterPro" id="IPR018957">
    <property type="entry name" value="Znf_C3HC4_RING-type"/>
</dbReference>
<keyword evidence="3" id="KW-0862">Zinc</keyword>
<sequence length="421" mass="47833">MERLEEELTCAICCEIFSEPRLLLCSHTFCLRCLRGLLRSGPCGGSPRCPSCRAPLALPAHGPEALPVNFALQAVIDRWRREQEQEQEEAARAGAGAGAGAEAGTCRAHPRQPLNVYCLQDRRLVCAQCITIGKHRGHAIDDLQSAYRKGREASGRLLQELQEQPRSRLCSERLRQDKARCQEAARSDREAVLRYFRELGDALERQKEALLGALDELDSSISEKYDPLIEEVEKMKLEESELKELHSAVQEEESPLLFLEKLDRLQLRLQALRQKQLPEPEPVEIHPRMENVLQDTWSKTELGKVHRIHIPKLHLVPKGQGSGEQHSAALWAVVADIQAALTDPNVLLLILIPLLVLCLKDFFAGAIPAPLVQLWKFLRWIFPDFCTHLQDRVWELCFTSTLPLQLCRRLFPDYFDLTENT</sequence>
<dbReference type="InterPro" id="IPR017907">
    <property type="entry name" value="Znf_RING_CS"/>
</dbReference>
<proteinExistence type="predicted"/>
<gene>
    <name evidence="7" type="ORF">HGM15179_016583</name>
</gene>
<evidence type="ECO:0000313" key="8">
    <source>
        <dbReference type="Proteomes" id="UP000796761"/>
    </source>
</evidence>
<reference evidence="7" key="1">
    <citation type="submission" date="2019-04" db="EMBL/GenBank/DDBJ databases">
        <title>Genome assembly of Zosterops borbonicus 15179.</title>
        <authorList>
            <person name="Leroy T."/>
            <person name="Anselmetti Y."/>
            <person name="Tilak M.-K."/>
            <person name="Nabholz B."/>
        </authorList>
    </citation>
    <scope>NUCLEOTIDE SEQUENCE</scope>
    <source>
        <strain evidence="7">HGM_15179</strain>
        <tissue evidence="7">Muscle</tissue>
    </source>
</reference>
<dbReference type="PROSITE" id="PS50089">
    <property type="entry name" value="ZF_RING_2"/>
    <property type="match status" value="1"/>
</dbReference>
<feature type="domain" description="B box-type" evidence="6">
    <location>
        <begin position="101"/>
        <end position="143"/>
    </location>
</feature>
<dbReference type="OrthoDB" id="6105938at2759"/>
<dbReference type="SUPFAM" id="SSF57850">
    <property type="entry name" value="RING/U-box"/>
    <property type="match status" value="1"/>
</dbReference>
<dbReference type="Gene3D" id="3.30.160.60">
    <property type="entry name" value="Classic Zinc Finger"/>
    <property type="match status" value="1"/>
</dbReference>
<accession>A0A8K1G2J7</accession>
<dbReference type="InterPro" id="IPR047153">
    <property type="entry name" value="TRIM45/56/19-like"/>
</dbReference>
<dbReference type="PANTHER" id="PTHR25462">
    <property type="entry name" value="BONUS, ISOFORM C-RELATED"/>
    <property type="match status" value="1"/>
</dbReference>
<dbReference type="Gene3D" id="3.30.40.10">
    <property type="entry name" value="Zinc/RING finger domain, C3HC4 (zinc finger)"/>
    <property type="match status" value="1"/>
</dbReference>
<dbReference type="SUPFAM" id="SSF57845">
    <property type="entry name" value="B-box zinc-binding domain"/>
    <property type="match status" value="1"/>
</dbReference>
<keyword evidence="1" id="KW-0479">Metal-binding</keyword>
<dbReference type="PROSITE" id="PS00518">
    <property type="entry name" value="ZF_RING_1"/>
    <property type="match status" value="1"/>
</dbReference>
<dbReference type="EMBL" id="SWJQ01000847">
    <property type="protein sequence ID" value="TRZ10523.1"/>
    <property type="molecule type" value="Genomic_DNA"/>
</dbReference>
<feature type="domain" description="RING-type" evidence="5">
    <location>
        <begin position="10"/>
        <end position="53"/>
    </location>
</feature>
<dbReference type="InterPro" id="IPR013083">
    <property type="entry name" value="Znf_RING/FYVE/PHD"/>
</dbReference>
<dbReference type="Proteomes" id="UP000796761">
    <property type="component" value="Unassembled WGS sequence"/>
</dbReference>
<dbReference type="Pfam" id="PF00097">
    <property type="entry name" value="zf-C3HC4"/>
    <property type="match status" value="1"/>
</dbReference>
<evidence type="ECO:0000313" key="7">
    <source>
        <dbReference type="EMBL" id="TRZ10523.1"/>
    </source>
</evidence>
<dbReference type="PROSITE" id="PS50119">
    <property type="entry name" value="ZF_BBOX"/>
    <property type="match status" value="1"/>
</dbReference>
<dbReference type="SMART" id="SM00336">
    <property type="entry name" value="BBOX"/>
    <property type="match status" value="1"/>
</dbReference>
<keyword evidence="8" id="KW-1185">Reference proteome</keyword>
<evidence type="ECO:0008006" key="9">
    <source>
        <dbReference type="Google" id="ProtNLM"/>
    </source>
</evidence>
<dbReference type="InterPro" id="IPR000315">
    <property type="entry name" value="Znf_B-box"/>
</dbReference>